<dbReference type="InterPro" id="IPR011665">
    <property type="entry name" value="BRF1_TBP-bd_dom"/>
</dbReference>
<organism evidence="12 13">
    <name type="scientific">Microdochium bolleyi</name>
    <dbReference type="NCBI Taxonomy" id="196109"/>
    <lineage>
        <taxon>Eukaryota</taxon>
        <taxon>Fungi</taxon>
        <taxon>Dikarya</taxon>
        <taxon>Ascomycota</taxon>
        <taxon>Pezizomycotina</taxon>
        <taxon>Sordariomycetes</taxon>
        <taxon>Xylariomycetidae</taxon>
        <taxon>Xylariales</taxon>
        <taxon>Microdochiaceae</taxon>
        <taxon>Microdochium</taxon>
    </lineage>
</organism>
<feature type="compositionally biased region" description="Acidic residues" evidence="10">
    <location>
        <begin position="782"/>
        <end position="795"/>
    </location>
</feature>
<evidence type="ECO:0000256" key="1">
    <source>
        <dbReference type="ARBA" id="ARBA00004123"/>
    </source>
</evidence>
<dbReference type="GO" id="GO:0001006">
    <property type="term" value="F:RNA polymerase III type 3 promoter sequence-specific DNA binding"/>
    <property type="evidence" value="ECO:0007669"/>
    <property type="project" value="TreeGrafter"/>
</dbReference>
<dbReference type="OrthoDB" id="511529at2759"/>
<comment type="similarity">
    <text evidence="2">Belongs to the TFIIB family.</text>
</comment>
<feature type="compositionally biased region" description="Low complexity" evidence="10">
    <location>
        <begin position="730"/>
        <end position="741"/>
    </location>
</feature>
<evidence type="ECO:0000256" key="10">
    <source>
        <dbReference type="SAM" id="MobiDB-lite"/>
    </source>
</evidence>
<dbReference type="GO" id="GO:0005634">
    <property type="term" value="C:nucleus"/>
    <property type="evidence" value="ECO:0007669"/>
    <property type="project" value="UniProtKB-SubCell"/>
</dbReference>
<evidence type="ECO:0000259" key="11">
    <source>
        <dbReference type="SMART" id="SM00385"/>
    </source>
</evidence>
<feature type="compositionally biased region" description="Polar residues" evidence="10">
    <location>
        <begin position="1"/>
        <end position="10"/>
    </location>
</feature>
<sequence length="795" mass="88561">MSSFIRSSKLNKPGSGFQIKPRGVAGGSRISEALGQIEKTKNASTAPSTTAGKSTASGGAAVDVVAAPRKSCPNPRCPNPSAPISEGYCTACGREIDASNIVAEVQFGETSSGAAMVQGQFVGADQSTARSMGPGFRRMGGIADNRDRTARDAKHRMNELAHALSINSSTVDIAIQIFKLAMNENWIQGRGMEKVIVVCLYTACRREDRCQIMLIDFAEIVKINVYELGHVFKNLNDIYSFQNHHVRSIIPEDLMFRFADKLDFGEFTNNVAESAIKLCRRMGRDWMVMGRRPSGICGACLLMAARMWNFRRTVKEVVYVVKVTTATIEQRLDEFNVTESSGLTIEDFLNQEFLESRHDPPSFYKGSAEWKEKQDKERLEAGRKRRMIEDISEDVVRSARASVSRDMPPPPLPRPEPDMSKLRQVSDFLPRSFDNSEGSELIAPFDPNSVPKPAPRITPAATDVAAGLAAEDPNAEDALDDLAQLHGEGPVEEEEPEPEPEPAPGKRGRKRKGDKPEFSLNFDEEWERDEAELEKQINEVISDPHSDEHQRALASAAFRAKVKAEWARSLLPRVQVPNDETIGEHEFDDDPEVANCVLPPEQVKIKEVIWLNSNKAYLREQQEKIYRKQMEALGPPKRRRNRPKRPRMGEGQESPASTAEEAAMQVAERRGYSRRINYDAINMIFDKNKKRGPGSVASTVLDRDDLSRRTSRANSVVADTPQPRPDEPSSRSAADSSSSSKQQEKPAGKNAKAAAAEEEEEEEEEDNVPYDDGEDLEHPGYDDEDYEEGEGYWDT</sequence>
<dbReference type="FunCoup" id="A0A136J3C6">
    <property type="interactions" value="452"/>
</dbReference>
<keyword evidence="5" id="KW-0862">Zinc</keyword>
<accession>A0A136J3C6</accession>
<keyword evidence="13" id="KW-1185">Reference proteome</keyword>
<feature type="region of interest" description="Disordered" evidence="10">
    <location>
        <begin position="38"/>
        <end position="59"/>
    </location>
</feature>
<feature type="domain" description="Cyclin-like" evidence="11">
    <location>
        <begin position="253"/>
        <end position="337"/>
    </location>
</feature>
<evidence type="ECO:0000256" key="6">
    <source>
        <dbReference type="ARBA" id="ARBA00023015"/>
    </source>
</evidence>
<feature type="domain" description="Cyclin-like" evidence="11">
    <location>
        <begin position="155"/>
        <end position="240"/>
    </location>
</feature>
<name>A0A136J3C6_9PEZI</name>
<dbReference type="Gene3D" id="1.10.472.10">
    <property type="entry name" value="Cyclin-like"/>
    <property type="match status" value="2"/>
</dbReference>
<dbReference type="GO" id="GO:0017025">
    <property type="term" value="F:TBP-class protein binding"/>
    <property type="evidence" value="ECO:0007669"/>
    <property type="project" value="InterPro"/>
</dbReference>
<gene>
    <name evidence="12" type="ORF">Micbo1qcDRAFT_233105</name>
</gene>
<dbReference type="InterPro" id="IPR036915">
    <property type="entry name" value="Cyclin-like_sf"/>
</dbReference>
<feature type="region of interest" description="Disordered" evidence="10">
    <location>
        <begin position="397"/>
        <end position="531"/>
    </location>
</feature>
<evidence type="ECO:0000256" key="8">
    <source>
        <dbReference type="ARBA" id="ARBA00023163"/>
    </source>
</evidence>
<evidence type="ECO:0000313" key="12">
    <source>
        <dbReference type="EMBL" id="KXJ91677.1"/>
    </source>
</evidence>
<keyword evidence="6" id="KW-0805">Transcription regulation</keyword>
<dbReference type="InterPro" id="IPR013150">
    <property type="entry name" value="TFIIB_cyclin"/>
</dbReference>
<keyword evidence="7" id="KW-0010">Activator</keyword>
<dbReference type="AlphaFoldDB" id="A0A136J3C6"/>
<keyword evidence="8" id="KW-0804">Transcription</keyword>
<evidence type="ECO:0000256" key="5">
    <source>
        <dbReference type="ARBA" id="ARBA00022833"/>
    </source>
</evidence>
<protein>
    <recommendedName>
        <fullName evidence="11">Cyclin-like domain-containing protein</fullName>
    </recommendedName>
</protein>
<feature type="compositionally biased region" description="Low complexity" evidence="10">
    <location>
        <begin position="43"/>
        <end position="59"/>
    </location>
</feature>
<reference evidence="13" key="1">
    <citation type="submission" date="2016-02" db="EMBL/GenBank/DDBJ databases">
        <title>Draft genome sequence of Microdochium bolleyi, a fungal endophyte of beachgrass.</title>
        <authorList>
            <consortium name="DOE Joint Genome Institute"/>
            <person name="David A.S."/>
            <person name="May G."/>
            <person name="Haridas S."/>
            <person name="Lim J."/>
            <person name="Wang M."/>
            <person name="Labutti K."/>
            <person name="Lipzen A."/>
            <person name="Barry K."/>
            <person name="Grigoriev I.V."/>
        </authorList>
    </citation>
    <scope>NUCLEOTIDE SEQUENCE [LARGE SCALE GENOMIC DNA]</scope>
    <source>
        <strain evidence="13">J235TASD1</strain>
    </source>
</reference>
<feature type="compositionally biased region" description="Acidic residues" evidence="10">
    <location>
        <begin position="490"/>
        <end position="500"/>
    </location>
</feature>
<dbReference type="Pfam" id="PF07741">
    <property type="entry name" value="BRF1"/>
    <property type="match status" value="1"/>
</dbReference>
<feature type="compositionally biased region" description="Acidic residues" evidence="10">
    <location>
        <begin position="522"/>
        <end position="531"/>
    </location>
</feature>
<dbReference type="InterPro" id="IPR000812">
    <property type="entry name" value="TFIIB"/>
</dbReference>
<feature type="compositionally biased region" description="Basic and acidic residues" evidence="10">
    <location>
        <begin position="368"/>
        <end position="382"/>
    </location>
</feature>
<dbReference type="Gene3D" id="1.20.5.650">
    <property type="entry name" value="Single helix bin"/>
    <property type="match status" value="1"/>
</dbReference>
<evidence type="ECO:0000256" key="2">
    <source>
        <dbReference type="ARBA" id="ARBA00010857"/>
    </source>
</evidence>
<feature type="region of interest" description="Disordered" evidence="10">
    <location>
        <begin position="628"/>
        <end position="795"/>
    </location>
</feature>
<keyword evidence="9" id="KW-0539">Nucleus</keyword>
<dbReference type="InterPro" id="IPR013763">
    <property type="entry name" value="Cyclin-like_dom"/>
</dbReference>
<evidence type="ECO:0000313" key="13">
    <source>
        <dbReference type="Proteomes" id="UP000070501"/>
    </source>
</evidence>
<dbReference type="GO" id="GO:0008270">
    <property type="term" value="F:zinc ion binding"/>
    <property type="evidence" value="ECO:0007669"/>
    <property type="project" value="UniProtKB-KW"/>
</dbReference>
<dbReference type="GO" id="GO:0000995">
    <property type="term" value="F:RNA polymerase III general transcription initiation factor activity"/>
    <property type="evidence" value="ECO:0007669"/>
    <property type="project" value="TreeGrafter"/>
</dbReference>
<dbReference type="InParanoid" id="A0A136J3C6"/>
<evidence type="ECO:0000256" key="9">
    <source>
        <dbReference type="ARBA" id="ARBA00023242"/>
    </source>
</evidence>
<dbReference type="GO" id="GO:0070897">
    <property type="term" value="P:transcription preinitiation complex assembly"/>
    <property type="evidence" value="ECO:0007669"/>
    <property type="project" value="InterPro"/>
</dbReference>
<evidence type="ECO:0000256" key="4">
    <source>
        <dbReference type="ARBA" id="ARBA00022771"/>
    </source>
</evidence>
<keyword evidence="4" id="KW-0863">Zinc-finger</keyword>
<feature type="compositionally biased region" description="Basic residues" evidence="10">
    <location>
        <begin position="636"/>
        <end position="646"/>
    </location>
</feature>
<dbReference type="PANTHER" id="PTHR11618:SF4">
    <property type="entry name" value="TRANSCRIPTION FACTOR IIIB 90 KDA SUBUNIT"/>
    <property type="match status" value="1"/>
</dbReference>
<keyword evidence="3" id="KW-0479">Metal-binding</keyword>
<dbReference type="EMBL" id="KQ964249">
    <property type="protein sequence ID" value="KXJ91677.1"/>
    <property type="molecule type" value="Genomic_DNA"/>
</dbReference>
<evidence type="ECO:0000256" key="3">
    <source>
        <dbReference type="ARBA" id="ARBA00022723"/>
    </source>
</evidence>
<dbReference type="GO" id="GO:0097550">
    <property type="term" value="C:transcription preinitiation complex"/>
    <property type="evidence" value="ECO:0007669"/>
    <property type="project" value="TreeGrafter"/>
</dbReference>
<dbReference type="STRING" id="196109.A0A136J3C6"/>
<dbReference type="Pfam" id="PF00382">
    <property type="entry name" value="TFIIB"/>
    <property type="match status" value="2"/>
</dbReference>
<dbReference type="PANTHER" id="PTHR11618">
    <property type="entry name" value="TRANSCRIPTION INITIATION FACTOR IIB-RELATED"/>
    <property type="match status" value="1"/>
</dbReference>
<dbReference type="GO" id="GO:0000126">
    <property type="term" value="C:transcription factor TFIIIB complex"/>
    <property type="evidence" value="ECO:0007669"/>
    <property type="project" value="TreeGrafter"/>
</dbReference>
<dbReference type="SUPFAM" id="SSF47954">
    <property type="entry name" value="Cyclin-like"/>
    <property type="match status" value="2"/>
</dbReference>
<feature type="compositionally biased region" description="Acidic residues" evidence="10">
    <location>
        <begin position="756"/>
        <end position="775"/>
    </location>
</feature>
<dbReference type="Proteomes" id="UP000070501">
    <property type="component" value="Unassembled WGS sequence"/>
</dbReference>
<dbReference type="SMART" id="SM00385">
    <property type="entry name" value="CYCLIN"/>
    <property type="match status" value="2"/>
</dbReference>
<dbReference type="FunFam" id="1.10.472.10:FF:000002">
    <property type="entry name" value="Transcription factor IIIB 90 kDa subunit"/>
    <property type="match status" value="1"/>
</dbReference>
<feature type="region of interest" description="Disordered" evidence="10">
    <location>
        <begin position="1"/>
        <end position="25"/>
    </location>
</feature>
<feature type="region of interest" description="Disordered" evidence="10">
    <location>
        <begin position="364"/>
        <end position="385"/>
    </location>
</feature>
<proteinExistence type="inferred from homology"/>
<evidence type="ECO:0000256" key="7">
    <source>
        <dbReference type="ARBA" id="ARBA00023159"/>
    </source>
</evidence>
<comment type="subcellular location">
    <subcellularLocation>
        <location evidence="1">Nucleus</location>
    </subcellularLocation>
</comment>